<keyword evidence="5 6" id="KW-0472">Membrane</keyword>
<protein>
    <submittedName>
        <fullName evidence="8">Cytochrome b/b6 domain-containing protein</fullName>
    </submittedName>
</protein>
<dbReference type="InterPro" id="IPR016174">
    <property type="entry name" value="Di-haem_cyt_TM"/>
</dbReference>
<evidence type="ECO:0000256" key="3">
    <source>
        <dbReference type="ARBA" id="ARBA00022692"/>
    </source>
</evidence>
<name>A0ABN1I3E0_9GAMM</name>
<evidence type="ECO:0000256" key="4">
    <source>
        <dbReference type="ARBA" id="ARBA00022989"/>
    </source>
</evidence>
<dbReference type="PANTHER" id="PTHR30485">
    <property type="entry name" value="NI/FE-HYDROGENASE 1 B-TYPE CYTOCHROME SUBUNIT"/>
    <property type="match status" value="1"/>
</dbReference>
<dbReference type="InterPro" id="IPR051542">
    <property type="entry name" value="Hydrogenase_cytochrome"/>
</dbReference>
<sequence>MVTVKVWDPFVRLFHWALVVCFTVAWLSADEWQDLHELAGYTVAALVVFRVIWGLFGTRYARFSQFVRSPEKVISYLKAIGNGQEVRHIGHNPAGGMMVLMLLGSLALLTLSGWLGTDLFWGEDWIEEVHELMGNLLLLLVALHLGGVVLASLRHRESLVKSMVTGRKRAPSGSDQD</sequence>
<proteinExistence type="predicted"/>
<dbReference type="Proteomes" id="UP001499915">
    <property type="component" value="Unassembled WGS sequence"/>
</dbReference>
<keyword evidence="4 6" id="KW-1133">Transmembrane helix</keyword>
<accession>A0ABN1I3E0</accession>
<feature type="transmembrane region" description="Helical" evidence="6">
    <location>
        <begin position="97"/>
        <end position="116"/>
    </location>
</feature>
<dbReference type="RefSeq" id="WP_343802737.1">
    <property type="nucleotide sequence ID" value="NZ_BAAAET010000001.1"/>
</dbReference>
<evidence type="ECO:0000256" key="5">
    <source>
        <dbReference type="ARBA" id="ARBA00023136"/>
    </source>
</evidence>
<comment type="subcellular location">
    <subcellularLocation>
        <location evidence="1">Cell membrane</location>
        <topology evidence="1">Multi-pass membrane protein</topology>
    </subcellularLocation>
</comment>
<evidence type="ECO:0000313" key="8">
    <source>
        <dbReference type="EMBL" id="GAA0685133.1"/>
    </source>
</evidence>
<dbReference type="Pfam" id="PF01292">
    <property type="entry name" value="Ni_hydr_CYTB"/>
    <property type="match status" value="1"/>
</dbReference>
<dbReference type="SUPFAM" id="SSF81342">
    <property type="entry name" value="Transmembrane di-heme cytochromes"/>
    <property type="match status" value="1"/>
</dbReference>
<feature type="domain" description="Cytochrome b561 bacterial/Ni-hydrogenase" evidence="7">
    <location>
        <begin position="6"/>
        <end position="166"/>
    </location>
</feature>
<keyword evidence="9" id="KW-1185">Reference proteome</keyword>
<dbReference type="Gene3D" id="1.20.950.20">
    <property type="entry name" value="Transmembrane di-heme cytochromes, Chain C"/>
    <property type="match status" value="1"/>
</dbReference>
<evidence type="ECO:0000259" key="7">
    <source>
        <dbReference type="Pfam" id="PF01292"/>
    </source>
</evidence>
<reference evidence="8 9" key="1">
    <citation type="journal article" date="2019" name="Int. J. Syst. Evol. Microbiol.">
        <title>The Global Catalogue of Microorganisms (GCM) 10K type strain sequencing project: providing services to taxonomists for standard genome sequencing and annotation.</title>
        <authorList>
            <consortium name="The Broad Institute Genomics Platform"/>
            <consortium name="The Broad Institute Genome Sequencing Center for Infectious Disease"/>
            <person name="Wu L."/>
            <person name="Ma J."/>
        </authorList>
    </citation>
    <scope>NUCLEOTIDE SEQUENCE [LARGE SCALE GENOMIC DNA]</scope>
    <source>
        <strain evidence="8 9">JCM 15134</strain>
    </source>
</reference>
<evidence type="ECO:0000256" key="6">
    <source>
        <dbReference type="SAM" id="Phobius"/>
    </source>
</evidence>
<feature type="transmembrane region" description="Helical" evidence="6">
    <location>
        <begin position="39"/>
        <end position="58"/>
    </location>
</feature>
<dbReference type="InterPro" id="IPR011577">
    <property type="entry name" value="Cyt_b561_bac/Ni-Hgenase"/>
</dbReference>
<keyword evidence="2" id="KW-1003">Cell membrane</keyword>
<comment type="caution">
    <text evidence="8">The sequence shown here is derived from an EMBL/GenBank/DDBJ whole genome shotgun (WGS) entry which is preliminary data.</text>
</comment>
<feature type="transmembrane region" description="Helical" evidence="6">
    <location>
        <begin position="136"/>
        <end position="153"/>
    </location>
</feature>
<gene>
    <name evidence="8" type="ORF">GCM10009104_08330</name>
</gene>
<evidence type="ECO:0000313" key="9">
    <source>
        <dbReference type="Proteomes" id="UP001499915"/>
    </source>
</evidence>
<organism evidence="8 9">
    <name type="scientific">Marinobacterium maritimum</name>
    <dbReference type="NCBI Taxonomy" id="500162"/>
    <lineage>
        <taxon>Bacteria</taxon>
        <taxon>Pseudomonadati</taxon>
        <taxon>Pseudomonadota</taxon>
        <taxon>Gammaproteobacteria</taxon>
        <taxon>Oceanospirillales</taxon>
        <taxon>Oceanospirillaceae</taxon>
        <taxon>Marinobacterium</taxon>
    </lineage>
</organism>
<keyword evidence="3 6" id="KW-0812">Transmembrane</keyword>
<dbReference type="PANTHER" id="PTHR30485:SF2">
    <property type="entry name" value="BLL0597 PROTEIN"/>
    <property type="match status" value="1"/>
</dbReference>
<evidence type="ECO:0000256" key="2">
    <source>
        <dbReference type="ARBA" id="ARBA00022475"/>
    </source>
</evidence>
<evidence type="ECO:0000256" key="1">
    <source>
        <dbReference type="ARBA" id="ARBA00004651"/>
    </source>
</evidence>
<dbReference type="EMBL" id="BAAAET010000001">
    <property type="protein sequence ID" value="GAA0685133.1"/>
    <property type="molecule type" value="Genomic_DNA"/>
</dbReference>